<dbReference type="GO" id="GO:0051213">
    <property type="term" value="F:dioxygenase activity"/>
    <property type="evidence" value="ECO:0007669"/>
    <property type="project" value="UniProtKB-KW"/>
</dbReference>
<evidence type="ECO:0000259" key="1">
    <source>
        <dbReference type="PROSITE" id="PS51819"/>
    </source>
</evidence>
<reference evidence="2 3" key="1">
    <citation type="submission" date="2016-10" db="EMBL/GenBank/DDBJ databases">
        <authorList>
            <person name="de Groot N.N."/>
        </authorList>
    </citation>
    <scope>NUCLEOTIDE SEQUENCE [LARGE SCALE GENOMIC DNA]</scope>
    <source>
        <strain evidence="2 3">CGMCC 1.9157</strain>
    </source>
</reference>
<dbReference type="OrthoDB" id="8018325at2"/>
<feature type="domain" description="VOC" evidence="1">
    <location>
        <begin position="8"/>
        <end position="130"/>
    </location>
</feature>
<proteinExistence type="predicted"/>
<dbReference type="PROSITE" id="PS51819">
    <property type="entry name" value="VOC"/>
    <property type="match status" value="1"/>
</dbReference>
<dbReference type="InterPro" id="IPR058997">
    <property type="entry name" value="YycE-like_C"/>
</dbReference>
<dbReference type="InterPro" id="IPR029068">
    <property type="entry name" value="Glyas_Bleomycin-R_OHBP_Dase"/>
</dbReference>
<evidence type="ECO:0000313" key="3">
    <source>
        <dbReference type="Proteomes" id="UP000199236"/>
    </source>
</evidence>
<dbReference type="Pfam" id="PF22658">
    <property type="entry name" value="YycE-like_N"/>
    <property type="match status" value="1"/>
</dbReference>
<dbReference type="AlphaFoldDB" id="A0A1I5I8I7"/>
<organism evidence="2 3">
    <name type="scientific">Cohaesibacter marisflavi</name>
    <dbReference type="NCBI Taxonomy" id="655353"/>
    <lineage>
        <taxon>Bacteria</taxon>
        <taxon>Pseudomonadati</taxon>
        <taxon>Pseudomonadota</taxon>
        <taxon>Alphaproteobacteria</taxon>
        <taxon>Hyphomicrobiales</taxon>
        <taxon>Cohaesibacteraceae</taxon>
    </lineage>
</organism>
<dbReference type="STRING" id="655353.SAMN04488056_108117"/>
<gene>
    <name evidence="2" type="ORF">SAMN04488056_108117</name>
</gene>
<sequence>MSYDTRFPKMRVARSCRNFEAIKRFYCDGLGFSLLGSFKGHNGFDGLIIGHPNAPYHLEFTKEQGITAPKAPDEEGLLVFYLPDKTEWQKRVDMIRNAGYEPVQSNNTYWDVDGITFEDPDGYRVVLQNRAWSN</sequence>
<protein>
    <submittedName>
        <fullName evidence="2">Catechol 2,3-dioxygenase</fullName>
    </submittedName>
</protein>
<keyword evidence="2" id="KW-0560">Oxidoreductase</keyword>
<dbReference type="Gene3D" id="3.10.180.10">
    <property type="entry name" value="2,3-Dihydroxybiphenyl 1,2-Dioxygenase, domain 1"/>
    <property type="match status" value="1"/>
</dbReference>
<keyword evidence="2" id="KW-0223">Dioxygenase</keyword>
<dbReference type="InterPro" id="IPR037523">
    <property type="entry name" value="VOC_core"/>
</dbReference>
<dbReference type="SUPFAM" id="SSF54593">
    <property type="entry name" value="Glyoxalase/Bleomycin resistance protein/Dihydroxybiphenyl dioxygenase"/>
    <property type="match status" value="1"/>
</dbReference>
<evidence type="ECO:0000313" key="2">
    <source>
        <dbReference type="EMBL" id="SFO56892.1"/>
    </source>
</evidence>
<dbReference type="Pfam" id="PF22659">
    <property type="entry name" value="YycE-like_C"/>
    <property type="match status" value="1"/>
</dbReference>
<dbReference type="CDD" id="cd06587">
    <property type="entry name" value="VOC"/>
    <property type="match status" value="1"/>
</dbReference>
<dbReference type="Proteomes" id="UP000199236">
    <property type="component" value="Unassembled WGS sequence"/>
</dbReference>
<name>A0A1I5I8I7_9HYPH</name>
<keyword evidence="3" id="KW-1185">Reference proteome</keyword>
<dbReference type="EMBL" id="FOVR01000008">
    <property type="protein sequence ID" value="SFO56892.1"/>
    <property type="molecule type" value="Genomic_DNA"/>
</dbReference>
<dbReference type="RefSeq" id="WP_090073695.1">
    <property type="nucleotide sequence ID" value="NZ_FOVR01000008.1"/>
</dbReference>
<accession>A0A1I5I8I7</accession>
<dbReference type="InterPro" id="IPR058998">
    <property type="entry name" value="YycE-like_N"/>
</dbReference>